<organism evidence="1">
    <name type="scientific">marine sediment metagenome</name>
    <dbReference type="NCBI Taxonomy" id="412755"/>
    <lineage>
        <taxon>unclassified sequences</taxon>
        <taxon>metagenomes</taxon>
        <taxon>ecological metagenomes</taxon>
    </lineage>
</organism>
<accession>A0A0F9IUR4</accession>
<comment type="caution">
    <text evidence="1">The sequence shown here is derived from an EMBL/GenBank/DDBJ whole genome shotgun (WGS) entry which is preliminary data.</text>
</comment>
<proteinExistence type="predicted"/>
<gene>
    <name evidence="1" type="ORF">LCGC14_1900870</name>
</gene>
<name>A0A0F9IUR4_9ZZZZ</name>
<sequence length="80" mass="8879">MTSIILLICTTGIYHPTPLVHEHCVFYNVSVNVPDVRIPVDEFCKQAGELAIKHGGKLTKCELVLPARKPDDRRPGSIRA</sequence>
<evidence type="ECO:0000313" key="1">
    <source>
        <dbReference type="EMBL" id="KKL90822.1"/>
    </source>
</evidence>
<reference evidence="1" key="1">
    <citation type="journal article" date="2015" name="Nature">
        <title>Complex archaea that bridge the gap between prokaryotes and eukaryotes.</title>
        <authorList>
            <person name="Spang A."/>
            <person name="Saw J.H."/>
            <person name="Jorgensen S.L."/>
            <person name="Zaremba-Niedzwiedzka K."/>
            <person name="Martijn J."/>
            <person name="Lind A.E."/>
            <person name="van Eijk R."/>
            <person name="Schleper C."/>
            <person name="Guy L."/>
            <person name="Ettema T.J."/>
        </authorList>
    </citation>
    <scope>NUCLEOTIDE SEQUENCE</scope>
</reference>
<dbReference type="AlphaFoldDB" id="A0A0F9IUR4"/>
<protein>
    <submittedName>
        <fullName evidence="1">Uncharacterized protein</fullName>
    </submittedName>
</protein>
<dbReference type="EMBL" id="LAZR01019906">
    <property type="protein sequence ID" value="KKL90822.1"/>
    <property type="molecule type" value="Genomic_DNA"/>
</dbReference>